<keyword evidence="3" id="KW-1185">Reference proteome</keyword>
<evidence type="ECO:0000256" key="1">
    <source>
        <dbReference type="SAM" id="MobiDB-lite"/>
    </source>
</evidence>
<accession>A0A9W7D6G3</accession>
<sequence length="82" mass="9112">MEPWLADLQTRAQQEGHVKRYRQGAPDNALPKAKTRAGLDNATQDRVGPDNATQTQGRDAPITARDQGQDRRTDGSRTRLSQ</sequence>
<feature type="compositionally biased region" description="Basic and acidic residues" evidence="1">
    <location>
        <begin position="67"/>
        <end position="82"/>
    </location>
</feature>
<organism evidence="2 3">
    <name type="scientific">Phytophthora fragariaefolia</name>
    <dbReference type="NCBI Taxonomy" id="1490495"/>
    <lineage>
        <taxon>Eukaryota</taxon>
        <taxon>Sar</taxon>
        <taxon>Stramenopiles</taxon>
        <taxon>Oomycota</taxon>
        <taxon>Peronosporomycetes</taxon>
        <taxon>Peronosporales</taxon>
        <taxon>Peronosporaceae</taxon>
        <taxon>Phytophthora</taxon>
    </lineage>
</organism>
<dbReference type="EMBL" id="BSXT01003448">
    <property type="protein sequence ID" value="GMF54104.1"/>
    <property type="molecule type" value="Genomic_DNA"/>
</dbReference>
<reference evidence="2" key="1">
    <citation type="submission" date="2023-04" db="EMBL/GenBank/DDBJ databases">
        <title>Phytophthora fragariaefolia NBRC 109709.</title>
        <authorList>
            <person name="Ichikawa N."/>
            <person name="Sato H."/>
            <person name="Tonouchi N."/>
        </authorList>
    </citation>
    <scope>NUCLEOTIDE SEQUENCE</scope>
    <source>
        <strain evidence="2">NBRC 109709</strain>
    </source>
</reference>
<evidence type="ECO:0000313" key="2">
    <source>
        <dbReference type="EMBL" id="GMF54104.1"/>
    </source>
</evidence>
<evidence type="ECO:0000313" key="3">
    <source>
        <dbReference type="Proteomes" id="UP001165121"/>
    </source>
</evidence>
<dbReference type="Proteomes" id="UP001165121">
    <property type="component" value="Unassembled WGS sequence"/>
</dbReference>
<protein>
    <submittedName>
        <fullName evidence="2">Unnamed protein product</fullName>
    </submittedName>
</protein>
<name>A0A9W7D6G3_9STRA</name>
<comment type="caution">
    <text evidence="2">The sequence shown here is derived from an EMBL/GenBank/DDBJ whole genome shotgun (WGS) entry which is preliminary data.</text>
</comment>
<feature type="region of interest" description="Disordered" evidence="1">
    <location>
        <begin position="1"/>
        <end position="82"/>
    </location>
</feature>
<proteinExistence type="predicted"/>
<dbReference type="AlphaFoldDB" id="A0A9W7D6G3"/>
<gene>
    <name evidence="2" type="ORF">Pfra01_002248300</name>
</gene>